<accession>A0A846JBQ5</accession>
<feature type="compositionally biased region" description="Polar residues" evidence="1">
    <location>
        <begin position="105"/>
        <end position="125"/>
    </location>
</feature>
<gene>
    <name evidence="3" type="ORF">FC871_19665</name>
</gene>
<sequence length="171" mass="19846">MKMKVIGIYGIEDVETGNIYVGQSTDIGKRWSNHDSFLKAGKHKYKELQEAYNLDCKRIKYTILEECSSGQLQEREEFWMEYCDMIDGWHVINKEKKSKKKSKVQDTSNMSKAQTGDKNGHNTKLSVQDVKEIKRDLKKGVKQVILAEKYNVSKTHIWNIANGVRWNSVQV</sequence>
<keyword evidence="3" id="KW-0255">Endonuclease</keyword>
<evidence type="ECO:0000313" key="3">
    <source>
        <dbReference type="EMBL" id="NFJ10631.1"/>
    </source>
</evidence>
<dbReference type="RefSeq" id="WP_012344229.1">
    <property type="nucleotide sequence ID" value="NZ_JACBDN010000001.1"/>
</dbReference>
<dbReference type="SUPFAM" id="SSF82771">
    <property type="entry name" value="GIY-YIG endonuclease"/>
    <property type="match status" value="1"/>
</dbReference>
<keyword evidence="3" id="KW-0378">Hydrolase</keyword>
<dbReference type="Pfam" id="PF01541">
    <property type="entry name" value="GIY-YIG"/>
    <property type="match status" value="1"/>
</dbReference>
<feature type="region of interest" description="Disordered" evidence="1">
    <location>
        <begin position="97"/>
        <end position="125"/>
    </location>
</feature>
<dbReference type="AlphaFoldDB" id="A0A846JBQ5"/>
<dbReference type="InterPro" id="IPR035901">
    <property type="entry name" value="GIY-YIG_endonuc_sf"/>
</dbReference>
<dbReference type="CDD" id="cd10437">
    <property type="entry name" value="GIY-YIG_HE_I-TevI_like"/>
    <property type="match status" value="1"/>
</dbReference>
<feature type="domain" description="GIY-YIG" evidence="2">
    <location>
        <begin position="4"/>
        <end position="92"/>
    </location>
</feature>
<proteinExistence type="predicted"/>
<comment type="caution">
    <text evidence="3">The sequence shown here is derived from an EMBL/GenBank/DDBJ whole genome shotgun (WGS) entry which is preliminary data.</text>
</comment>
<dbReference type="GO" id="GO:0004519">
    <property type="term" value="F:endonuclease activity"/>
    <property type="evidence" value="ECO:0007669"/>
    <property type="project" value="UniProtKB-KW"/>
</dbReference>
<reference evidence="3 4" key="1">
    <citation type="submission" date="2019-04" db="EMBL/GenBank/DDBJ databases">
        <title>Genome sequencing of Clostridium botulinum Groups I-IV and Clostridium butyricum.</title>
        <authorList>
            <person name="Brunt J."/>
            <person name="Van Vliet A.H.M."/>
            <person name="Stringer S.C."/>
            <person name="Carter A.T."/>
            <person name="Peck M.W."/>
        </authorList>
    </citation>
    <scope>NUCLEOTIDE SEQUENCE [LARGE SCALE GENOMIC DNA]</scope>
    <source>
        <strain evidence="3 4">Colworth BL30</strain>
    </source>
</reference>
<dbReference type="Gene3D" id="3.40.1440.10">
    <property type="entry name" value="GIY-YIG endonuclease"/>
    <property type="match status" value="1"/>
</dbReference>
<evidence type="ECO:0000259" key="2">
    <source>
        <dbReference type="PROSITE" id="PS50164"/>
    </source>
</evidence>
<evidence type="ECO:0000256" key="1">
    <source>
        <dbReference type="SAM" id="MobiDB-lite"/>
    </source>
</evidence>
<protein>
    <submittedName>
        <fullName evidence="3">Endonuclease</fullName>
    </submittedName>
</protein>
<organism evidence="3 4">
    <name type="scientific">Clostridium botulinum</name>
    <dbReference type="NCBI Taxonomy" id="1491"/>
    <lineage>
        <taxon>Bacteria</taxon>
        <taxon>Bacillati</taxon>
        <taxon>Bacillota</taxon>
        <taxon>Clostridia</taxon>
        <taxon>Eubacteriales</taxon>
        <taxon>Clostridiaceae</taxon>
        <taxon>Clostridium</taxon>
    </lineage>
</organism>
<dbReference type="InterPro" id="IPR000305">
    <property type="entry name" value="GIY-YIG_endonuc"/>
</dbReference>
<dbReference type="EMBL" id="SWQE01000017">
    <property type="protein sequence ID" value="NFJ10631.1"/>
    <property type="molecule type" value="Genomic_DNA"/>
</dbReference>
<dbReference type="Proteomes" id="UP000480039">
    <property type="component" value="Unassembled WGS sequence"/>
</dbReference>
<dbReference type="PROSITE" id="PS50164">
    <property type="entry name" value="GIY_YIG"/>
    <property type="match status" value="1"/>
</dbReference>
<evidence type="ECO:0000313" key="4">
    <source>
        <dbReference type="Proteomes" id="UP000480039"/>
    </source>
</evidence>
<name>A0A846JBQ5_CLOBO</name>
<keyword evidence="3" id="KW-0540">Nuclease</keyword>